<feature type="region of interest" description="Disordered" evidence="1">
    <location>
        <begin position="185"/>
        <end position="227"/>
    </location>
</feature>
<organism evidence="2 3">
    <name type="scientific">Biomphalaria glabrata</name>
    <name type="common">Bloodfluke planorb</name>
    <name type="synonym">Freshwater snail</name>
    <dbReference type="NCBI Taxonomy" id="6526"/>
    <lineage>
        <taxon>Eukaryota</taxon>
        <taxon>Metazoa</taxon>
        <taxon>Spiralia</taxon>
        <taxon>Lophotrochozoa</taxon>
        <taxon>Mollusca</taxon>
        <taxon>Gastropoda</taxon>
        <taxon>Heterobranchia</taxon>
        <taxon>Euthyneura</taxon>
        <taxon>Panpulmonata</taxon>
        <taxon>Hygrophila</taxon>
        <taxon>Lymnaeoidea</taxon>
        <taxon>Planorbidae</taxon>
        <taxon>Biomphalaria</taxon>
    </lineage>
</organism>
<dbReference type="PANTHER" id="PTHR12697">
    <property type="entry name" value="PBS LYASE HEAT-LIKE PROTEIN"/>
    <property type="match status" value="1"/>
</dbReference>
<dbReference type="InterPro" id="IPR011989">
    <property type="entry name" value="ARM-like"/>
</dbReference>
<dbReference type="KEGG" id="bgt:106057072"/>
<feature type="region of interest" description="Disordered" evidence="1">
    <location>
        <begin position="137"/>
        <end position="163"/>
    </location>
</feature>
<protein>
    <recommendedName>
        <fullName evidence="4">HEAT repeat-containing protein 4</fullName>
    </recommendedName>
</protein>
<reference evidence="2" key="1">
    <citation type="submission" date="2020-05" db="UniProtKB">
        <authorList>
            <consortium name="EnsemblMetazoa"/>
        </authorList>
    </citation>
    <scope>IDENTIFICATION</scope>
    <source>
        <strain evidence="2">BB02</strain>
    </source>
</reference>
<dbReference type="VEuPathDB" id="VectorBase:BGLB003341"/>
<evidence type="ECO:0000313" key="2">
    <source>
        <dbReference type="EnsemblMetazoa" id="BGLB003341-PB"/>
    </source>
</evidence>
<proteinExistence type="predicted"/>
<evidence type="ECO:0000256" key="1">
    <source>
        <dbReference type="SAM" id="MobiDB-lite"/>
    </source>
</evidence>
<feature type="compositionally biased region" description="Polar residues" evidence="1">
    <location>
        <begin position="185"/>
        <end position="203"/>
    </location>
</feature>
<feature type="compositionally biased region" description="Basic and acidic residues" evidence="1">
    <location>
        <begin position="1039"/>
        <end position="1048"/>
    </location>
</feature>
<dbReference type="PANTHER" id="PTHR12697:SF20">
    <property type="entry name" value="HEAT REPEAT-CONTAINING PROTEIN 4"/>
    <property type="match status" value="1"/>
</dbReference>
<feature type="region of interest" description="Disordered" evidence="1">
    <location>
        <begin position="1032"/>
        <end position="1083"/>
    </location>
</feature>
<evidence type="ECO:0000313" key="3">
    <source>
        <dbReference type="Proteomes" id="UP000076420"/>
    </source>
</evidence>
<gene>
    <name evidence="2" type="primary">106057072</name>
</gene>
<dbReference type="GO" id="GO:0019135">
    <property type="term" value="F:deoxyhypusine monooxygenase activity"/>
    <property type="evidence" value="ECO:0007669"/>
    <property type="project" value="TreeGrafter"/>
</dbReference>
<evidence type="ECO:0008006" key="4">
    <source>
        <dbReference type="Google" id="ProtNLM"/>
    </source>
</evidence>
<dbReference type="Pfam" id="PF13646">
    <property type="entry name" value="HEAT_2"/>
    <property type="match status" value="1"/>
</dbReference>
<sequence length="1375" mass="156050">MASKNIGWTNLFPCAVGVHIPKIGTESFNKDKDVLGNNQLELIPPVTIFPQDMNPVNKKYVNMLSSDIKFSQDVVEDRCLFMMPYSNKYFEDIFKPGDVISRRPISRSRNNQHFSTTTSKQNSMLQILPPLHKDVKDKATQMHKKALISAQNSKNSKLSDEPSTDNESFFITACSDQQLNKRSQNCKKVSQSSDWQDSLNTNKDQPEKHCNPDKLNSSQSLVSEKKSKQHKEDWDDYLLTGLSELTANWIVHTRLPPDRQKEKLSSLLESWYGPPTHTDLVREELSDGEEETDQMEKPKRKWIKPEALLLSAVDIASKNEASDPYSDENQAPFYRQPWGIRNKKKAEIKEEAGLINSTAQIVTRDLQEPKPIRLQDLLSPRVGDKVYITDNEFQQEWLTGNKQVFNPRGDPNVIVMETDHKFLKHLQQEVPAPPESWFPSSQTNVIEKPINLPSIGHRKWTALPEIIDESAGILIDPHKVVEQKPVVSLIPEEKLNLKENNSLLTIANAWRSQWFLSSQYADSTPDDLIRDMMDIQPHVRIKAISTLAKAAEYMSQNKNRDDPNDDFNFDLPEKLFVALECLLEDTHDQVRKAAAIALFSFNKPTDKSKERLQQMLISDAPVDRWAAAQCLAHYGEADSDVVSEILKQIMTTEDQHKFEQGAHLLAKLSNHTTLVHCMVAEQLNSNSWRHKVMACKLLPTLFGTINRDISQKLSELMWHDWHEEVRKAAAQCLGKAGHGRDVHDNIRHQLTTGSERTKVEALNKIGQLGLMTGKLLPAFLECFAEPYVSIRIEVCRTCANLKIKEEQILNRLIHLASFDPIWQVKAFAMQALGKIGELNEDIKETLLWALRYEDQAGVRAEACHSLMLLDARNEEVILALQERLLVESNEMVREEMKTALSKFDVSISEDMDTVKQIKAEIVKLCTRNVIASQILINEEDESKQEHRDCESTDTALAKTVKILNAKRDNKLRLIRSRVQGSPPSSHPATPRLRVWTAEGCTSPDHLSQTAMTPSADKELEALFGLDGAESYATSKSRPVTRDSEKSMVESEDGLSVDHIQGNSRYESRASNSEESSSFKRNPSQLKKLISNQEGGTQSANNKDLSRLSHSGYFERKSILSREAQKERQLLDQEVDIVYSDLENRYMEMIAELLEADRGLDTLPAEEYKSLLQQIILLNEAEKNLELLPGKETELAPLLPQHEELASVEKELTSKGDKLNDGEKEKSQCLDLKPDCDEVIDPMLDSKEFVYKEMILTNDEGNNIQDQQSLQKVEVLLNQLLDKEDIVGETSLLNMPYSDGDNDLMLDSEELVCKEKILTNDEGNNIQDQQSLPYDDVLLNQLHDEKVFAEETPLINTPYSAIAEDGEVIVVSDQKI</sequence>
<name>A0A2C9JJA3_BIOGL</name>
<dbReference type="SUPFAM" id="SSF48371">
    <property type="entry name" value="ARM repeat"/>
    <property type="match status" value="1"/>
</dbReference>
<dbReference type="Proteomes" id="UP000076420">
    <property type="component" value="Unassembled WGS sequence"/>
</dbReference>
<dbReference type="InterPro" id="IPR016024">
    <property type="entry name" value="ARM-type_fold"/>
</dbReference>
<accession>A0A2C9JJA3</accession>
<dbReference type="EnsemblMetazoa" id="BGLB003341-RB">
    <property type="protein sequence ID" value="BGLB003341-PB"/>
    <property type="gene ID" value="BGLB003341"/>
</dbReference>
<dbReference type="Gene3D" id="1.25.10.10">
    <property type="entry name" value="Leucine-rich Repeat Variant"/>
    <property type="match status" value="2"/>
</dbReference>
<feature type="compositionally biased region" description="Low complexity" evidence="1">
    <location>
        <begin position="1062"/>
        <end position="1081"/>
    </location>
</feature>
<dbReference type="OrthoDB" id="5980716at2759"/>
<dbReference type="VEuPathDB" id="VectorBase:BGLAX_027315"/>
<dbReference type="STRING" id="6526.A0A2C9JJA3"/>